<dbReference type="Pfam" id="PF00072">
    <property type="entry name" value="Response_reg"/>
    <property type="match status" value="1"/>
</dbReference>
<evidence type="ECO:0000313" key="7">
    <source>
        <dbReference type="Proteomes" id="UP000290870"/>
    </source>
</evidence>
<dbReference type="InterPro" id="IPR011006">
    <property type="entry name" value="CheY-like_superfamily"/>
</dbReference>
<evidence type="ECO:0000313" key="6">
    <source>
        <dbReference type="EMBL" id="RXJ85160.1"/>
    </source>
</evidence>
<dbReference type="Gene3D" id="3.40.50.2300">
    <property type="match status" value="1"/>
</dbReference>
<accession>A0A4Q0ZH58</accession>
<dbReference type="GO" id="GO:0005829">
    <property type="term" value="C:cytosol"/>
    <property type="evidence" value="ECO:0007669"/>
    <property type="project" value="TreeGrafter"/>
</dbReference>
<organism evidence="6 7">
    <name type="scientific">Arcobacter cloacae</name>
    <dbReference type="NCBI Taxonomy" id="1054034"/>
    <lineage>
        <taxon>Bacteria</taxon>
        <taxon>Pseudomonadati</taxon>
        <taxon>Campylobacterota</taxon>
        <taxon>Epsilonproteobacteria</taxon>
        <taxon>Campylobacterales</taxon>
        <taxon>Arcobacteraceae</taxon>
        <taxon>Arcobacter</taxon>
    </lineage>
</organism>
<feature type="domain" description="Response regulatory" evidence="4">
    <location>
        <begin position="5"/>
        <end position="120"/>
    </location>
</feature>
<dbReference type="InterPro" id="IPR016032">
    <property type="entry name" value="Sig_transdc_resp-reg_C-effctor"/>
</dbReference>
<dbReference type="Pfam" id="PF00486">
    <property type="entry name" value="Trans_reg_C"/>
    <property type="match status" value="1"/>
</dbReference>
<evidence type="ECO:0000256" key="3">
    <source>
        <dbReference type="PROSITE-ProRule" id="PRU01091"/>
    </source>
</evidence>
<evidence type="ECO:0000259" key="5">
    <source>
        <dbReference type="PROSITE" id="PS51755"/>
    </source>
</evidence>
<dbReference type="Gene3D" id="6.10.250.690">
    <property type="match status" value="1"/>
</dbReference>
<dbReference type="PANTHER" id="PTHR48111:SF73">
    <property type="entry name" value="ALKALINE PHOSPHATASE SYNTHESIS TRANSCRIPTIONAL REGULATORY PROTEIN PHOP"/>
    <property type="match status" value="1"/>
</dbReference>
<dbReference type="AlphaFoldDB" id="A0A4Q0ZH58"/>
<dbReference type="SMART" id="SM00862">
    <property type="entry name" value="Trans_reg_C"/>
    <property type="match status" value="1"/>
</dbReference>
<proteinExistence type="predicted"/>
<dbReference type="SUPFAM" id="SSF52172">
    <property type="entry name" value="CheY-like"/>
    <property type="match status" value="1"/>
</dbReference>
<gene>
    <name evidence="6" type="ORF">CRU90_04165</name>
</gene>
<dbReference type="Proteomes" id="UP000290870">
    <property type="component" value="Unassembled WGS sequence"/>
</dbReference>
<keyword evidence="1 3" id="KW-0238">DNA-binding</keyword>
<dbReference type="PANTHER" id="PTHR48111">
    <property type="entry name" value="REGULATOR OF RPOS"/>
    <property type="match status" value="1"/>
</dbReference>
<sequence length="224" mass="26241">MNNKLILIIEDEEDILELLEYTLQKEGYETIGFLTIDKNVRKVLEEEEIDLIIMDRNLPGIEGSVFINEIKKLGFTNPVIYVTAKDNDEDILEGFNSHADDYITKPFNIKELCARVKAVIKRTSKEIDILKVKDIVYKSSNKKFYIDDKEIELTHLEHDLLLEFIKNKDILMTREHLLNKVWQDSFEKKEKTVNVAIKRLKAKIDPDGNKEYIRSIRGEGYIFC</sequence>
<feature type="modified residue" description="4-aspartylphosphate" evidence="2">
    <location>
        <position position="55"/>
    </location>
</feature>
<evidence type="ECO:0000256" key="2">
    <source>
        <dbReference type="PROSITE-ProRule" id="PRU00169"/>
    </source>
</evidence>
<dbReference type="OrthoDB" id="9802426at2"/>
<dbReference type="SMART" id="SM00448">
    <property type="entry name" value="REC"/>
    <property type="match status" value="1"/>
</dbReference>
<keyword evidence="2" id="KW-0597">Phosphoprotein</keyword>
<dbReference type="InterPro" id="IPR001867">
    <property type="entry name" value="OmpR/PhoB-type_DNA-bd"/>
</dbReference>
<reference evidence="6 7" key="1">
    <citation type="submission" date="2017-10" db="EMBL/GenBank/DDBJ databases">
        <title>Genomics of the genus Arcobacter.</title>
        <authorList>
            <person name="Perez-Cataluna A."/>
            <person name="Figueras M.J."/>
        </authorList>
    </citation>
    <scope>NUCLEOTIDE SEQUENCE [LARGE SCALE GENOMIC DNA]</scope>
    <source>
        <strain evidence="6 7">F26</strain>
    </source>
</reference>
<evidence type="ECO:0000259" key="4">
    <source>
        <dbReference type="PROSITE" id="PS50110"/>
    </source>
</evidence>
<dbReference type="InterPro" id="IPR039420">
    <property type="entry name" value="WalR-like"/>
</dbReference>
<dbReference type="InterPro" id="IPR001789">
    <property type="entry name" value="Sig_transdc_resp-reg_receiver"/>
</dbReference>
<dbReference type="PROSITE" id="PS50110">
    <property type="entry name" value="RESPONSE_REGULATORY"/>
    <property type="match status" value="1"/>
</dbReference>
<dbReference type="CDD" id="cd00383">
    <property type="entry name" value="trans_reg_C"/>
    <property type="match status" value="1"/>
</dbReference>
<name>A0A4Q0ZH58_9BACT</name>
<feature type="DNA-binding region" description="OmpR/PhoB-type" evidence="3">
    <location>
        <begin position="127"/>
        <end position="224"/>
    </location>
</feature>
<dbReference type="GO" id="GO:0000156">
    <property type="term" value="F:phosphorelay response regulator activity"/>
    <property type="evidence" value="ECO:0007669"/>
    <property type="project" value="TreeGrafter"/>
</dbReference>
<dbReference type="PROSITE" id="PS51755">
    <property type="entry name" value="OMPR_PHOB"/>
    <property type="match status" value="1"/>
</dbReference>
<dbReference type="Gene3D" id="1.10.10.10">
    <property type="entry name" value="Winged helix-like DNA-binding domain superfamily/Winged helix DNA-binding domain"/>
    <property type="match status" value="1"/>
</dbReference>
<dbReference type="RefSeq" id="WP_128986022.1">
    <property type="nucleotide sequence ID" value="NZ_PDJZ01000003.1"/>
</dbReference>
<dbReference type="SUPFAM" id="SSF46894">
    <property type="entry name" value="C-terminal effector domain of the bipartite response regulators"/>
    <property type="match status" value="1"/>
</dbReference>
<feature type="domain" description="OmpR/PhoB-type" evidence="5">
    <location>
        <begin position="127"/>
        <end position="224"/>
    </location>
</feature>
<dbReference type="InterPro" id="IPR036388">
    <property type="entry name" value="WH-like_DNA-bd_sf"/>
</dbReference>
<comment type="caution">
    <text evidence="6">The sequence shown here is derived from an EMBL/GenBank/DDBJ whole genome shotgun (WGS) entry which is preliminary data.</text>
</comment>
<dbReference type="GO" id="GO:0000976">
    <property type="term" value="F:transcription cis-regulatory region binding"/>
    <property type="evidence" value="ECO:0007669"/>
    <property type="project" value="TreeGrafter"/>
</dbReference>
<dbReference type="GO" id="GO:0006355">
    <property type="term" value="P:regulation of DNA-templated transcription"/>
    <property type="evidence" value="ECO:0007669"/>
    <property type="project" value="InterPro"/>
</dbReference>
<evidence type="ECO:0000256" key="1">
    <source>
        <dbReference type="ARBA" id="ARBA00023125"/>
    </source>
</evidence>
<dbReference type="GO" id="GO:0032993">
    <property type="term" value="C:protein-DNA complex"/>
    <property type="evidence" value="ECO:0007669"/>
    <property type="project" value="TreeGrafter"/>
</dbReference>
<protein>
    <submittedName>
        <fullName evidence="6">DNA-binding response regulator</fullName>
    </submittedName>
</protein>
<dbReference type="EMBL" id="PDJZ01000003">
    <property type="protein sequence ID" value="RXJ85160.1"/>
    <property type="molecule type" value="Genomic_DNA"/>
</dbReference>
<dbReference type="CDD" id="cd17574">
    <property type="entry name" value="REC_OmpR"/>
    <property type="match status" value="1"/>
</dbReference>